<evidence type="ECO:0000313" key="1">
    <source>
        <dbReference type="EMBL" id="CAE0048752.1"/>
    </source>
</evidence>
<proteinExistence type="predicted"/>
<gene>
    <name evidence="1" type="ORF">RMAR00112_LOCUS16749</name>
</gene>
<reference evidence="1" key="1">
    <citation type="submission" date="2021-01" db="EMBL/GenBank/DDBJ databases">
        <authorList>
            <person name="Corre E."/>
            <person name="Pelletier E."/>
            <person name="Niang G."/>
            <person name="Scheremetjew M."/>
            <person name="Finn R."/>
            <person name="Kale V."/>
            <person name="Holt S."/>
            <person name="Cochrane G."/>
            <person name="Meng A."/>
            <person name="Brown T."/>
            <person name="Cohen L."/>
        </authorList>
    </citation>
    <scope>NUCLEOTIDE SEQUENCE</scope>
    <source>
        <strain evidence="1">CCMP 769</strain>
    </source>
</reference>
<accession>A0A7S3EED0</accession>
<protein>
    <submittedName>
        <fullName evidence="1">Uncharacterized protein</fullName>
    </submittedName>
</protein>
<name>A0A7S3EED0_9RHOD</name>
<dbReference type="EMBL" id="HBHW01021836">
    <property type="protein sequence ID" value="CAE0048752.1"/>
    <property type="molecule type" value="Transcribed_RNA"/>
</dbReference>
<dbReference type="AlphaFoldDB" id="A0A7S3EED0"/>
<sequence>MAYLTIGFPKKYRLPEEDGPASILKLDQDEKYLLAVCGRNLVVWNGGRSRVILGIVSVCDDDVLAGADWSFVKGQIICVSRQGEVYIVKYSQVGPNPVRS</sequence>
<organism evidence="1">
    <name type="scientific">Rhodosorus marinus</name>
    <dbReference type="NCBI Taxonomy" id="101924"/>
    <lineage>
        <taxon>Eukaryota</taxon>
        <taxon>Rhodophyta</taxon>
        <taxon>Stylonematophyceae</taxon>
        <taxon>Stylonematales</taxon>
        <taxon>Stylonemataceae</taxon>
        <taxon>Rhodosorus</taxon>
    </lineage>
</organism>